<gene>
    <name evidence="1" type="ORF">EVAR_99602_1</name>
</gene>
<keyword evidence="2" id="KW-1185">Reference proteome</keyword>
<reference evidence="1 2" key="1">
    <citation type="journal article" date="2019" name="Commun. Biol.">
        <title>The bagworm genome reveals a unique fibroin gene that provides high tensile strength.</title>
        <authorList>
            <person name="Kono N."/>
            <person name="Nakamura H."/>
            <person name="Ohtoshi R."/>
            <person name="Tomita M."/>
            <person name="Numata K."/>
            <person name="Arakawa K."/>
        </authorList>
    </citation>
    <scope>NUCLEOTIDE SEQUENCE [LARGE SCALE GENOMIC DNA]</scope>
</reference>
<evidence type="ECO:0000313" key="2">
    <source>
        <dbReference type="Proteomes" id="UP000299102"/>
    </source>
</evidence>
<protein>
    <submittedName>
        <fullName evidence="1">Uncharacterized protein</fullName>
    </submittedName>
</protein>
<proteinExistence type="predicted"/>
<dbReference type="EMBL" id="BGZK01002264">
    <property type="protein sequence ID" value="GBP92332.1"/>
    <property type="molecule type" value="Genomic_DNA"/>
</dbReference>
<dbReference type="AlphaFoldDB" id="A0A4C1ZXU9"/>
<evidence type="ECO:0000313" key="1">
    <source>
        <dbReference type="EMBL" id="GBP92332.1"/>
    </source>
</evidence>
<name>A0A4C1ZXU9_EUMVA</name>
<sequence>MTLTAHSPVSASVGVARTDLARAGRGPGPGVVGQRSCAVGRASTTQIIRSTLGATHRHGNALPSHRLASPCIIPFPSLRPERPATRFLWDCECLWAAATIYSLVVRMLVYPSKML</sequence>
<dbReference type="Proteomes" id="UP000299102">
    <property type="component" value="Unassembled WGS sequence"/>
</dbReference>
<accession>A0A4C1ZXU9</accession>
<comment type="caution">
    <text evidence="1">The sequence shown here is derived from an EMBL/GenBank/DDBJ whole genome shotgun (WGS) entry which is preliminary data.</text>
</comment>
<organism evidence="1 2">
    <name type="scientific">Eumeta variegata</name>
    <name type="common">Bagworm moth</name>
    <name type="synonym">Eumeta japonica</name>
    <dbReference type="NCBI Taxonomy" id="151549"/>
    <lineage>
        <taxon>Eukaryota</taxon>
        <taxon>Metazoa</taxon>
        <taxon>Ecdysozoa</taxon>
        <taxon>Arthropoda</taxon>
        <taxon>Hexapoda</taxon>
        <taxon>Insecta</taxon>
        <taxon>Pterygota</taxon>
        <taxon>Neoptera</taxon>
        <taxon>Endopterygota</taxon>
        <taxon>Lepidoptera</taxon>
        <taxon>Glossata</taxon>
        <taxon>Ditrysia</taxon>
        <taxon>Tineoidea</taxon>
        <taxon>Psychidae</taxon>
        <taxon>Oiketicinae</taxon>
        <taxon>Eumeta</taxon>
    </lineage>
</organism>